<dbReference type="PANTHER" id="PTHR48475">
    <property type="entry name" value="RIBONUCLEASE H"/>
    <property type="match status" value="1"/>
</dbReference>
<gene>
    <name evidence="2" type="ordered locus">Cwoe_3660</name>
</gene>
<dbReference type="PANTHER" id="PTHR48475:SF1">
    <property type="entry name" value="RNASE H TYPE-1 DOMAIN-CONTAINING PROTEIN"/>
    <property type="match status" value="1"/>
</dbReference>
<dbReference type="AlphaFoldDB" id="D3F1B4"/>
<dbReference type="Pfam" id="PF13456">
    <property type="entry name" value="RVT_3"/>
    <property type="match status" value="1"/>
</dbReference>
<dbReference type="HOGENOM" id="CLU_095977_0_3_11"/>
<protein>
    <submittedName>
        <fullName evidence="2">Ribonuclease H</fullName>
    </submittedName>
</protein>
<dbReference type="EMBL" id="CP001854">
    <property type="protein sequence ID" value="ADB52077.1"/>
    <property type="molecule type" value="Genomic_DNA"/>
</dbReference>
<keyword evidence="3" id="KW-1185">Reference proteome</keyword>
<dbReference type="STRING" id="469383.Cwoe_3660"/>
<proteinExistence type="predicted"/>
<sequence length="133" mass="13846">MKLVVHVDGGARGNPGPAAVGVVVSTPEGEVVERRAETIGEATNNVAEYRALLLGLERARALGATEVEVVNDSELVAKQVGGEYRVKHAAMRPLHAAALEALGGFEAWRVRSVPRAQNADADALVNAALDAAT</sequence>
<dbReference type="KEGG" id="cwo:Cwoe_3660"/>
<dbReference type="Gene3D" id="3.30.420.10">
    <property type="entry name" value="Ribonuclease H-like superfamily/Ribonuclease H"/>
    <property type="match status" value="1"/>
</dbReference>
<dbReference type="PROSITE" id="PS50879">
    <property type="entry name" value="RNASE_H_1"/>
    <property type="match status" value="1"/>
</dbReference>
<dbReference type="RefSeq" id="WP_012935128.1">
    <property type="nucleotide sequence ID" value="NC_013739.1"/>
</dbReference>
<dbReference type="InterPro" id="IPR036397">
    <property type="entry name" value="RNaseH_sf"/>
</dbReference>
<feature type="domain" description="RNase H type-1" evidence="1">
    <location>
        <begin position="1"/>
        <end position="130"/>
    </location>
</feature>
<dbReference type="GO" id="GO:0003676">
    <property type="term" value="F:nucleic acid binding"/>
    <property type="evidence" value="ECO:0007669"/>
    <property type="project" value="InterPro"/>
</dbReference>
<dbReference type="SUPFAM" id="SSF53098">
    <property type="entry name" value="Ribonuclease H-like"/>
    <property type="match status" value="1"/>
</dbReference>
<dbReference type="eggNOG" id="COG0328">
    <property type="taxonomic scope" value="Bacteria"/>
</dbReference>
<dbReference type="GO" id="GO:0004523">
    <property type="term" value="F:RNA-DNA hybrid ribonuclease activity"/>
    <property type="evidence" value="ECO:0007669"/>
    <property type="project" value="InterPro"/>
</dbReference>
<dbReference type="InterPro" id="IPR002156">
    <property type="entry name" value="RNaseH_domain"/>
</dbReference>
<evidence type="ECO:0000313" key="3">
    <source>
        <dbReference type="Proteomes" id="UP000008229"/>
    </source>
</evidence>
<dbReference type="Proteomes" id="UP000008229">
    <property type="component" value="Chromosome"/>
</dbReference>
<dbReference type="CDD" id="cd09279">
    <property type="entry name" value="RNase_HI_like"/>
    <property type="match status" value="1"/>
</dbReference>
<reference evidence="2 3" key="1">
    <citation type="journal article" date="2010" name="Stand. Genomic Sci.">
        <title>Complete genome sequence of Conexibacter woesei type strain (ID131577).</title>
        <authorList>
            <person name="Pukall R."/>
            <person name="Lapidus A."/>
            <person name="Glavina Del Rio T."/>
            <person name="Copeland A."/>
            <person name="Tice H."/>
            <person name="Cheng J.-F."/>
            <person name="Lucas S."/>
            <person name="Chen F."/>
            <person name="Nolan M."/>
            <person name="Bruce D."/>
            <person name="Goodwin L."/>
            <person name="Pitluck S."/>
            <person name="Mavromatis K."/>
            <person name="Ivanova N."/>
            <person name="Ovchinnikova G."/>
            <person name="Pati A."/>
            <person name="Chen A."/>
            <person name="Palaniappan K."/>
            <person name="Land M."/>
            <person name="Hauser L."/>
            <person name="Chang Y.-J."/>
            <person name="Jeffries C.D."/>
            <person name="Chain P."/>
            <person name="Meincke L."/>
            <person name="Sims D."/>
            <person name="Brettin T."/>
            <person name="Detter J.C."/>
            <person name="Rohde M."/>
            <person name="Goeker M."/>
            <person name="Bristow J."/>
            <person name="Eisen J.A."/>
            <person name="Markowitz V."/>
            <person name="Kyrpides N.C."/>
            <person name="Klenk H.-P."/>
            <person name="Hugenholtz P."/>
        </authorList>
    </citation>
    <scope>NUCLEOTIDE SEQUENCE [LARGE SCALE GENOMIC DNA]</scope>
    <source>
        <strain evidence="3">DSM 14684 / CIP 108061 / JCM 11494 / NBRC 100937 / ID131577</strain>
    </source>
</reference>
<evidence type="ECO:0000313" key="2">
    <source>
        <dbReference type="EMBL" id="ADB52077.1"/>
    </source>
</evidence>
<organism evidence="2 3">
    <name type="scientific">Conexibacter woesei (strain DSM 14684 / CCUG 47730 / CIP 108061 / JCM 11494 / NBRC 100937 / ID131577)</name>
    <dbReference type="NCBI Taxonomy" id="469383"/>
    <lineage>
        <taxon>Bacteria</taxon>
        <taxon>Bacillati</taxon>
        <taxon>Actinomycetota</taxon>
        <taxon>Thermoleophilia</taxon>
        <taxon>Solirubrobacterales</taxon>
        <taxon>Conexibacteraceae</taxon>
        <taxon>Conexibacter</taxon>
    </lineage>
</organism>
<dbReference type="InterPro" id="IPR012337">
    <property type="entry name" value="RNaseH-like_sf"/>
</dbReference>
<evidence type="ECO:0000259" key="1">
    <source>
        <dbReference type="PROSITE" id="PS50879"/>
    </source>
</evidence>
<name>D3F1B4_CONWI</name>
<reference evidence="3" key="2">
    <citation type="submission" date="2010-01" db="EMBL/GenBank/DDBJ databases">
        <title>The complete genome of Conexibacter woesei DSM 14684.</title>
        <authorList>
            <consortium name="US DOE Joint Genome Institute (JGI-PGF)"/>
            <person name="Lucas S."/>
            <person name="Copeland A."/>
            <person name="Lapidus A."/>
            <person name="Glavina del Rio T."/>
            <person name="Dalin E."/>
            <person name="Tice H."/>
            <person name="Bruce D."/>
            <person name="Goodwin L."/>
            <person name="Pitluck S."/>
            <person name="Kyrpides N."/>
            <person name="Mavromatis K."/>
            <person name="Ivanova N."/>
            <person name="Mikhailova N."/>
            <person name="Chertkov O."/>
            <person name="Brettin T."/>
            <person name="Detter J.C."/>
            <person name="Han C."/>
            <person name="Larimer F."/>
            <person name="Land M."/>
            <person name="Hauser L."/>
            <person name="Markowitz V."/>
            <person name="Cheng J.-F."/>
            <person name="Hugenholtz P."/>
            <person name="Woyke T."/>
            <person name="Wu D."/>
            <person name="Pukall R."/>
            <person name="Steenblock K."/>
            <person name="Schneider S."/>
            <person name="Klenk H.-P."/>
            <person name="Eisen J.A."/>
        </authorList>
    </citation>
    <scope>NUCLEOTIDE SEQUENCE [LARGE SCALE GENOMIC DNA]</scope>
    <source>
        <strain evidence="3">DSM 14684 / CIP 108061 / JCM 11494 / NBRC 100937 / ID131577</strain>
    </source>
</reference>
<accession>D3F1B4</accession>